<evidence type="ECO:0000313" key="3">
    <source>
        <dbReference type="Proteomes" id="UP000692954"/>
    </source>
</evidence>
<feature type="repeat" description="WD" evidence="1">
    <location>
        <begin position="108"/>
        <end position="141"/>
    </location>
</feature>
<keyword evidence="3" id="KW-1185">Reference proteome</keyword>
<keyword evidence="1" id="KW-0853">WD repeat</keyword>
<evidence type="ECO:0000313" key="2">
    <source>
        <dbReference type="EMBL" id="CAD8083300.1"/>
    </source>
</evidence>
<dbReference type="Pfam" id="PF00400">
    <property type="entry name" value="WD40"/>
    <property type="match status" value="2"/>
</dbReference>
<dbReference type="SMART" id="SM00320">
    <property type="entry name" value="WD40"/>
    <property type="match status" value="3"/>
</dbReference>
<dbReference type="PROSITE" id="PS50082">
    <property type="entry name" value="WD_REPEATS_2"/>
    <property type="match status" value="2"/>
</dbReference>
<dbReference type="PROSITE" id="PS50294">
    <property type="entry name" value="WD_REPEATS_REGION"/>
    <property type="match status" value="1"/>
</dbReference>
<proteinExistence type="predicted"/>
<dbReference type="GO" id="GO:0097361">
    <property type="term" value="C:cytosolic [4Fe-4S] assembly targeting complex"/>
    <property type="evidence" value="ECO:0007669"/>
    <property type="project" value="TreeGrafter"/>
</dbReference>
<dbReference type="AlphaFoldDB" id="A0A8S1MSZ1"/>
<name>A0A8S1MSZ1_9CILI</name>
<dbReference type="OrthoDB" id="5980302at2759"/>
<comment type="caution">
    <text evidence="2">The sequence shown here is derived from an EMBL/GenBank/DDBJ whole genome shotgun (WGS) entry which is preliminary data.</text>
</comment>
<dbReference type="PANTHER" id="PTHR19920">
    <property type="entry name" value="WD40 PROTEIN CIAO1"/>
    <property type="match status" value="1"/>
</dbReference>
<organism evidence="2 3">
    <name type="scientific">Paramecium sonneborni</name>
    <dbReference type="NCBI Taxonomy" id="65129"/>
    <lineage>
        <taxon>Eukaryota</taxon>
        <taxon>Sar</taxon>
        <taxon>Alveolata</taxon>
        <taxon>Ciliophora</taxon>
        <taxon>Intramacronucleata</taxon>
        <taxon>Oligohymenophorea</taxon>
        <taxon>Peniculida</taxon>
        <taxon>Parameciidae</taxon>
        <taxon>Paramecium</taxon>
    </lineage>
</organism>
<dbReference type="PANTHER" id="PTHR19920:SF0">
    <property type="entry name" value="CYTOSOLIC IRON-SULFUR PROTEIN ASSEMBLY PROTEIN CIAO1-RELATED"/>
    <property type="match status" value="1"/>
</dbReference>
<dbReference type="GO" id="GO:0016226">
    <property type="term" value="P:iron-sulfur cluster assembly"/>
    <property type="evidence" value="ECO:0007669"/>
    <property type="project" value="TreeGrafter"/>
</dbReference>
<protein>
    <submittedName>
        <fullName evidence="2">Uncharacterized protein</fullName>
    </submittedName>
</protein>
<accession>A0A8S1MSZ1</accession>
<evidence type="ECO:0000256" key="1">
    <source>
        <dbReference type="PROSITE-ProRule" id="PRU00221"/>
    </source>
</evidence>
<sequence>MSKQKESNSQINSFEPIGSQIKKEQKCYAFTFNTKNTLLFVGLQRSLDIYSFKHGTLKYLKQFIKHKEQISTLNYLKRNQSIISTSFDNSIIVWSQNLLSSQKFIQKLSKHSNGILCLAITPFEEDWIVSGSHDETIKFWSQKQSQWICQKSIEGNDSPIWSLSMLESGVKFISLSSYYIMVFKCVNSKWIMNQQIEHQTFGLRVCFINNGTFIFQPEYQNFFYVYTLSKNGEYYTKTPNPPDDDAEPDDELFPAIYNNKKSIVLLKNMNDLQIFKVQKNKDKKKTDIKFNQLIKFKVTSVYGTLTDNGEYLITWDDHSKLIQVRKWMKLK</sequence>
<reference evidence="2" key="1">
    <citation type="submission" date="2021-01" db="EMBL/GenBank/DDBJ databases">
        <authorList>
            <consortium name="Genoscope - CEA"/>
            <person name="William W."/>
        </authorList>
    </citation>
    <scope>NUCLEOTIDE SEQUENCE</scope>
</reference>
<gene>
    <name evidence="2" type="ORF">PSON_ATCC_30995.1.T0450005</name>
</gene>
<feature type="repeat" description="WD" evidence="1">
    <location>
        <begin position="63"/>
        <end position="95"/>
    </location>
</feature>
<dbReference type="InterPro" id="IPR001680">
    <property type="entry name" value="WD40_rpt"/>
</dbReference>
<dbReference type="EMBL" id="CAJJDN010000045">
    <property type="protein sequence ID" value="CAD8083300.1"/>
    <property type="molecule type" value="Genomic_DNA"/>
</dbReference>
<dbReference type="Proteomes" id="UP000692954">
    <property type="component" value="Unassembled WGS sequence"/>
</dbReference>